<gene>
    <name evidence="1" type="ORF">A2290_07970</name>
</gene>
<dbReference type="EMBL" id="MEUA01000002">
    <property type="protein sequence ID" value="OGC16805.1"/>
    <property type="molecule type" value="Genomic_DNA"/>
</dbReference>
<proteinExistence type="predicted"/>
<evidence type="ECO:0000313" key="2">
    <source>
        <dbReference type="Proteomes" id="UP000177905"/>
    </source>
</evidence>
<evidence type="ECO:0000313" key="1">
    <source>
        <dbReference type="EMBL" id="OGC16805.1"/>
    </source>
</evidence>
<sequence>MINKKVISFKIKTYPPKNVTAKELMEELNQSGPLLSEETIQNIKAFGIPSTKSRIQEAFSNGSLEKFLRQIEKQEAVKRDNPSGINSRGEYNKKSLIKLANILSSGEQSINIKYPDYPLSNLSEEPDADEIKRLIRSNMSAPSEFRHPQPTKQNIEDVFYALAFLTGALKDFEEDLPGTWTPKVIDLKVFAKNQGGLVVSRKGQIDDDINTLLEEGGYIHEGRVNIDKIIRKEVSYDTRVPSLEDQFRSSLETFIHQKYPGPFNNVSEIVYKLLLKAIICGLIQTKTEDMMTHDGHRNEFEKIERLKKLISRARVSQYDNAVENYIKAAQNRYGQDRFEYAFWTEISLGYNITE</sequence>
<protein>
    <submittedName>
        <fullName evidence="1">Uncharacterized protein</fullName>
    </submittedName>
</protein>
<reference evidence="1 2" key="1">
    <citation type="journal article" date="2016" name="Nat. Commun.">
        <title>Thousands of microbial genomes shed light on interconnected biogeochemical processes in an aquifer system.</title>
        <authorList>
            <person name="Anantharaman K."/>
            <person name="Brown C.T."/>
            <person name="Hug L.A."/>
            <person name="Sharon I."/>
            <person name="Castelle C.J."/>
            <person name="Probst A.J."/>
            <person name="Thomas B.C."/>
            <person name="Singh A."/>
            <person name="Wilkins M.J."/>
            <person name="Karaoz U."/>
            <person name="Brodie E.L."/>
            <person name="Williams K.H."/>
            <person name="Hubbard S.S."/>
            <person name="Banfield J.F."/>
        </authorList>
    </citation>
    <scope>NUCLEOTIDE SEQUENCE [LARGE SCALE GENOMIC DNA]</scope>
</reference>
<dbReference type="AlphaFoldDB" id="A0A1F4S8M5"/>
<comment type="caution">
    <text evidence="1">The sequence shown here is derived from an EMBL/GenBank/DDBJ whole genome shotgun (WGS) entry which is preliminary data.</text>
</comment>
<dbReference type="Proteomes" id="UP000177905">
    <property type="component" value="Unassembled WGS sequence"/>
</dbReference>
<accession>A0A1F4S8M5</accession>
<name>A0A1F4S8M5_UNCSA</name>
<organism evidence="1 2">
    <name type="scientific">candidate division WOR-1 bacterium RIFOXYB2_FULL_36_35</name>
    <dbReference type="NCBI Taxonomy" id="1802578"/>
    <lineage>
        <taxon>Bacteria</taxon>
        <taxon>Bacillati</taxon>
        <taxon>Saganbacteria</taxon>
    </lineage>
</organism>